<dbReference type="AlphaFoldDB" id="A0A250FAG2"/>
<keyword evidence="1" id="KW-0472">Membrane</keyword>
<accession>A0A250FAG2</accession>
<keyword evidence="1" id="KW-0812">Transmembrane</keyword>
<dbReference type="KEGG" id="clk:CGC53_00645"/>
<dbReference type="EMBL" id="CP022384">
    <property type="protein sequence ID" value="ATA80966.1"/>
    <property type="molecule type" value="Genomic_DNA"/>
</dbReference>
<evidence type="ECO:0000313" key="2">
    <source>
        <dbReference type="EMBL" id="ATA80966.1"/>
    </source>
</evidence>
<sequence length="163" mass="18558">MKNKFFYRHWWLYYLLFFLLLGVLIYALLWHPKCEVNYPPSYYQQPNTPENPTTPTDGSTAPPAVVNCDAAVESGGYGLTTTTHLLGSKPGTVYVTYEMYTVPDRLTIYYDGNVVASTADTVSGEGRLSFYYKAEKGKPQECKVEVYGPDTRTEWEYQLSCPE</sequence>
<evidence type="ECO:0000313" key="3">
    <source>
        <dbReference type="Proteomes" id="UP000217276"/>
    </source>
</evidence>
<name>A0A250FAG2_9FLAO</name>
<proteinExistence type="predicted"/>
<organism evidence="2 3">
    <name type="scientific">Capnocytophaga leadbetteri</name>
    <dbReference type="NCBI Taxonomy" id="327575"/>
    <lineage>
        <taxon>Bacteria</taxon>
        <taxon>Pseudomonadati</taxon>
        <taxon>Bacteroidota</taxon>
        <taxon>Flavobacteriia</taxon>
        <taxon>Flavobacteriales</taxon>
        <taxon>Flavobacteriaceae</taxon>
        <taxon>Capnocytophaga</taxon>
    </lineage>
</organism>
<keyword evidence="3" id="KW-1185">Reference proteome</keyword>
<keyword evidence="1" id="KW-1133">Transmembrane helix</keyword>
<gene>
    <name evidence="2" type="ORF">CGC53_00645</name>
</gene>
<reference evidence="3" key="1">
    <citation type="submission" date="2017-06" db="EMBL/GenBank/DDBJ databases">
        <title>Capnocytophaga spp. assemblies.</title>
        <authorList>
            <person name="Gulvik C.A."/>
        </authorList>
    </citation>
    <scope>NUCLEOTIDE SEQUENCE [LARGE SCALE GENOMIC DNA]</scope>
    <source>
        <strain evidence="3">H6253</strain>
    </source>
</reference>
<evidence type="ECO:0000256" key="1">
    <source>
        <dbReference type="SAM" id="Phobius"/>
    </source>
</evidence>
<feature type="transmembrane region" description="Helical" evidence="1">
    <location>
        <begin position="12"/>
        <end position="30"/>
    </location>
</feature>
<protein>
    <submittedName>
        <fullName evidence="2">Uncharacterized protein</fullName>
    </submittedName>
</protein>
<dbReference type="Proteomes" id="UP000217276">
    <property type="component" value="Chromosome"/>
</dbReference>
<dbReference type="RefSeq" id="WP_095912904.1">
    <property type="nucleotide sequence ID" value="NZ_CAJZEI010000054.1"/>
</dbReference>